<dbReference type="CDD" id="cd14368">
    <property type="entry name" value="CUE_DEF1_like"/>
    <property type="match status" value="1"/>
</dbReference>
<reference evidence="18 19" key="1">
    <citation type="submission" date="2024-01" db="EMBL/GenBank/DDBJ databases">
        <authorList>
            <person name="Allen C."/>
            <person name="Tagirdzhanova G."/>
        </authorList>
    </citation>
    <scope>NUCLEOTIDE SEQUENCE [LARGE SCALE GENOMIC DNA]</scope>
</reference>
<keyword evidence="8" id="KW-0597">Phosphoprotein</keyword>
<evidence type="ECO:0000256" key="10">
    <source>
        <dbReference type="ARBA" id="ARBA00022786"/>
    </source>
</evidence>
<dbReference type="PANTHER" id="PTHR16308">
    <property type="entry name" value="UBIQUITIN ASSOCIATED PROTEIN 2-LIKE/LINGERER"/>
    <property type="match status" value="1"/>
</dbReference>
<name>A0ABP0C056_9PEZI</name>
<organism evidence="18 19">
    <name type="scientific">Sporothrix curviconia</name>
    <dbReference type="NCBI Taxonomy" id="1260050"/>
    <lineage>
        <taxon>Eukaryota</taxon>
        <taxon>Fungi</taxon>
        <taxon>Dikarya</taxon>
        <taxon>Ascomycota</taxon>
        <taxon>Pezizomycotina</taxon>
        <taxon>Sordariomycetes</taxon>
        <taxon>Sordariomycetidae</taxon>
        <taxon>Ophiostomatales</taxon>
        <taxon>Ophiostomataceae</taxon>
        <taxon>Sporothrix</taxon>
    </lineage>
</organism>
<dbReference type="SUPFAM" id="SSF46934">
    <property type="entry name" value="UBA-like"/>
    <property type="match status" value="1"/>
</dbReference>
<dbReference type="PANTHER" id="PTHR16308:SF13">
    <property type="entry name" value="PROTEIN LINGERER"/>
    <property type="match status" value="1"/>
</dbReference>
<feature type="compositionally biased region" description="Polar residues" evidence="16">
    <location>
        <begin position="556"/>
        <end position="575"/>
    </location>
</feature>
<feature type="region of interest" description="Disordered" evidence="16">
    <location>
        <begin position="755"/>
        <end position="794"/>
    </location>
</feature>
<feature type="region of interest" description="Disordered" evidence="16">
    <location>
        <begin position="1"/>
        <end position="52"/>
    </location>
</feature>
<feature type="region of interest" description="Disordered" evidence="16">
    <location>
        <begin position="322"/>
        <end position="588"/>
    </location>
</feature>
<feature type="compositionally biased region" description="Low complexity" evidence="16">
    <location>
        <begin position="467"/>
        <end position="535"/>
    </location>
</feature>
<gene>
    <name evidence="18" type="primary">DEF1</name>
    <name evidence="18" type="ORF">SCUCBS95973_005572</name>
</gene>
<feature type="compositionally biased region" description="Low complexity" evidence="16">
    <location>
        <begin position="931"/>
        <end position="942"/>
    </location>
</feature>
<evidence type="ECO:0000256" key="15">
    <source>
        <dbReference type="ARBA" id="ARBA00023242"/>
    </source>
</evidence>
<feature type="region of interest" description="Disordered" evidence="16">
    <location>
        <begin position="620"/>
        <end position="710"/>
    </location>
</feature>
<keyword evidence="11" id="KW-0832">Ubl conjugation</keyword>
<feature type="compositionally biased region" description="Polar residues" evidence="16">
    <location>
        <begin position="760"/>
        <end position="772"/>
    </location>
</feature>
<evidence type="ECO:0000256" key="8">
    <source>
        <dbReference type="ARBA" id="ARBA00022553"/>
    </source>
</evidence>
<dbReference type="Proteomes" id="UP001642405">
    <property type="component" value="Unassembled WGS sequence"/>
</dbReference>
<evidence type="ECO:0000256" key="11">
    <source>
        <dbReference type="ARBA" id="ARBA00022843"/>
    </source>
</evidence>
<comment type="caution">
    <text evidence="18">The sequence shown here is derived from an EMBL/GenBank/DDBJ whole genome shotgun (WGS) entry which is preliminary data.</text>
</comment>
<evidence type="ECO:0000256" key="13">
    <source>
        <dbReference type="ARBA" id="ARBA00023125"/>
    </source>
</evidence>
<keyword evidence="12" id="KW-0779">Telomere</keyword>
<protein>
    <recommendedName>
        <fullName evidence="5">RNA polymerase II degradation factor 1</fullName>
    </recommendedName>
</protein>
<dbReference type="InterPro" id="IPR051833">
    <property type="entry name" value="TC-DDR_regulator"/>
</dbReference>
<feature type="compositionally biased region" description="Low complexity" evidence="16">
    <location>
        <begin position="576"/>
        <end position="588"/>
    </location>
</feature>
<dbReference type="Pfam" id="PF02845">
    <property type="entry name" value="CUE"/>
    <property type="match status" value="1"/>
</dbReference>
<sequence length="971" mass="99182">MSSEVQSRPAAARGGRGATRGGRGGFAGRGSTRRANGDAKNDDTSLASLEDEGEIGQLKKLYGAKTTLIREMFPDWSEVDILFALRETDGDENLTVTRIAEGTISQWDEVSKPKKERAKAKANAPAAADASARPARRDGAGLDKTRGRANARATERGGRSARGRSAQPAAANGTRAEAPLSVPTEESQAFDGQKTADEEPAAAAATASAAAPTTSTPSTSSAPAASAPKTWASMLRQTVAPLAKPIQKIKEAVPSNKPEDSDSHPPSSTSASVPAPTSTDDSETAPTADAVEPAPAAKDAAAPDVAVPAAAVAVPEVVVAPSTDALTESNLERVDDISHPPDTDTIRSETADSWDPRSAAPPGISTPISASHQQHAAKALGSGYAATASKATGADRTAVRTPSYSRRVLDQEEAVRMPVNRDVDRAAVQFGALSFNGADNEDIDGDREEPETRTQPPDDSPVAHPRASLPPVAPPAASVPDAFGAQKQAAPAAVAASAATPTASSTLPSAPAAAAPVAAPTGPAAQTAAAQNTQPYGRYGQDASSFGQKPFDAYGQPNQAQVSANSQYDSYNQGIPTASQAQQAPAAYSSAPGEYSQYFTSDAQSRMPQQYNNYYQTYGQQAAQGHQDGAQNQRPYGGYDSLSQYPQSSGASRFGAGAGAAAASNVAADAQNSGSTTPNPPVAGQPQQQQQGGAQGQHGQQGQQQHQASQYQSYNHPYYTNPYYSQYMNQYNAFGAQNSYNAPYGGKGGYGGSHHPYGMTPQNPYDHNASQVSGGGFGGASSLHRGAGGAESSGLGSAGLSDYGRVGAAGQAAPGFGGDNSYGRGGASSYQSQAGQGYGAQQSQVGSQQTGADDLKPYGDASKGAAGANPSLARPGSATNTQSAQSSGLPPPQSSQQGGYGGYPSHLQQHGAGGLHGNNQSAAGGAGGYGNQNHGNNPYGSYGQHGQGFGGSNNYYNNQQQQRGGWGGNYH</sequence>
<evidence type="ECO:0000256" key="1">
    <source>
        <dbReference type="ARBA" id="ARBA00004123"/>
    </source>
</evidence>
<evidence type="ECO:0000256" key="6">
    <source>
        <dbReference type="ARBA" id="ARBA00022454"/>
    </source>
</evidence>
<feature type="compositionally biased region" description="Low complexity" evidence="16">
    <location>
        <begin position="201"/>
        <end position="228"/>
    </location>
</feature>
<feature type="compositionally biased region" description="Low complexity" evidence="16">
    <location>
        <begin position="684"/>
        <end position="710"/>
    </location>
</feature>
<feature type="compositionally biased region" description="Low complexity" evidence="16">
    <location>
        <begin position="648"/>
        <end position="670"/>
    </location>
</feature>
<evidence type="ECO:0000256" key="4">
    <source>
        <dbReference type="ARBA" id="ARBA00005491"/>
    </source>
</evidence>
<evidence type="ECO:0000256" key="7">
    <source>
        <dbReference type="ARBA" id="ARBA00022490"/>
    </source>
</evidence>
<feature type="compositionally biased region" description="Low complexity" evidence="16">
    <location>
        <begin position="121"/>
        <end position="133"/>
    </location>
</feature>
<proteinExistence type="inferred from homology"/>
<feature type="region of interest" description="Disordered" evidence="16">
    <location>
        <begin position="107"/>
        <end position="304"/>
    </location>
</feature>
<evidence type="ECO:0000313" key="19">
    <source>
        <dbReference type="Proteomes" id="UP001642405"/>
    </source>
</evidence>
<feature type="compositionally biased region" description="Gly residues" evidence="16">
    <location>
        <begin position="14"/>
        <end position="28"/>
    </location>
</feature>
<evidence type="ECO:0000256" key="5">
    <source>
        <dbReference type="ARBA" id="ARBA00020536"/>
    </source>
</evidence>
<evidence type="ECO:0000256" key="2">
    <source>
        <dbReference type="ARBA" id="ARBA00004496"/>
    </source>
</evidence>
<comment type="subcellular location">
    <subcellularLocation>
        <location evidence="3">Chromosome</location>
        <location evidence="3">Telomere</location>
    </subcellularLocation>
    <subcellularLocation>
        <location evidence="2">Cytoplasm</location>
    </subcellularLocation>
    <subcellularLocation>
        <location evidence="1">Nucleus</location>
    </subcellularLocation>
</comment>
<keyword evidence="10" id="KW-0833">Ubl conjugation pathway</keyword>
<evidence type="ECO:0000256" key="14">
    <source>
        <dbReference type="ARBA" id="ARBA00023204"/>
    </source>
</evidence>
<feature type="compositionally biased region" description="Basic and acidic residues" evidence="16">
    <location>
        <begin position="330"/>
        <end position="350"/>
    </location>
</feature>
<feature type="compositionally biased region" description="Low complexity" evidence="16">
    <location>
        <begin position="264"/>
        <end position="304"/>
    </location>
</feature>
<feature type="compositionally biased region" description="Basic and acidic residues" evidence="16">
    <location>
        <begin position="407"/>
        <end position="425"/>
    </location>
</feature>
<keyword evidence="13" id="KW-0238">DNA-binding</keyword>
<evidence type="ECO:0000256" key="16">
    <source>
        <dbReference type="SAM" id="MobiDB-lite"/>
    </source>
</evidence>
<keyword evidence="9" id="KW-0227">DNA damage</keyword>
<feature type="domain" description="CUE" evidence="17">
    <location>
        <begin position="69"/>
        <end position="103"/>
    </location>
</feature>
<feature type="compositionally biased region" description="Low complexity" evidence="16">
    <location>
        <begin position="827"/>
        <end position="852"/>
    </location>
</feature>
<evidence type="ECO:0000259" key="17">
    <source>
        <dbReference type="Pfam" id="PF02845"/>
    </source>
</evidence>
<dbReference type="InterPro" id="IPR041803">
    <property type="entry name" value="DEF1_CUE"/>
</dbReference>
<evidence type="ECO:0000313" key="18">
    <source>
        <dbReference type="EMBL" id="CAK7224600.1"/>
    </source>
</evidence>
<keyword evidence="19" id="KW-1185">Reference proteome</keyword>
<feature type="region of interest" description="Disordered" evidence="16">
    <location>
        <begin position="823"/>
        <end position="971"/>
    </location>
</feature>
<keyword evidence="14" id="KW-0234">DNA repair</keyword>
<evidence type="ECO:0000256" key="12">
    <source>
        <dbReference type="ARBA" id="ARBA00022895"/>
    </source>
</evidence>
<keyword evidence="15" id="KW-0539">Nucleus</keyword>
<accession>A0ABP0C056</accession>
<feature type="compositionally biased region" description="Low complexity" evidence="16">
    <location>
        <begin position="952"/>
        <end position="963"/>
    </location>
</feature>
<keyword evidence="7" id="KW-0963">Cytoplasm</keyword>
<dbReference type="EMBL" id="CAWUHB010000030">
    <property type="protein sequence ID" value="CAK7224600.1"/>
    <property type="molecule type" value="Genomic_DNA"/>
</dbReference>
<evidence type="ECO:0000256" key="9">
    <source>
        <dbReference type="ARBA" id="ARBA00022763"/>
    </source>
</evidence>
<dbReference type="InterPro" id="IPR003892">
    <property type="entry name" value="CUE"/>
</dbReference>
<evidence type="ECO:0000256" key="3">
    <source>
        <dbReference type="ARBA" id="ARBA00004574"/>
    </source>
</evidence>
<feature type="compositionally biased region" description="Basic and acidic residues" evidence="16">
    <location>
        <begin position="135"/>
        <end position="146"/>
    </location>
</feature>
<dbReference type="InterPro" id="IPR009060">
    <property type="entry name" value="UBA-like_sf"/>
</dbReference>
<feature type="compositionally biased region" description="Low complexity" evidence="16">
    <location>
        <begin position="620"/>
        <end position="633"/>
    </location>
</feature>
<feature type="compositionally biased region" description="Acidic residues" evidence="16">
    <location>
        <begin position="439"/>
        <end position="449"/>
    </location>
</feature>
<keyword evidence="6" id="KW-0158">Chromosome</keyword>
<comment type="similarity">
    <text evidence="4">Belongs to the DEF1 family.</text>
</comment>